<dbReference type="VEuPathDB" id="FungiDB:AeMF1_018640"/>
<accession>A0A6G0WKX3</accession>
<protein>
    <submittedName>
        <fullName evidence="1">Uncharacterized protein</fullName>
    </submittedName>
</protein>
<organism evidence="1 2">
    <name type="scientific">Aphanomyces euteiches</name>
    <dbReference type="NCBI Taxonomy" id="100861"/>
    <lineage>
        <taxon>Eukaryota</taxon>
        <taxon>Sar</taxon>
        <taxon>Stramenopiles</taxon>
        <taxon>Oomycota</taxon>
        <taxon>Saprolegniomycetes</taxon>
        <taxon>Saprolegniales</taxon>
        <taxon>Verrucalvaceae</taxon>
        <taxon>Aphanomyces</taxon>
    </lineage>
</organism>
<evidence type="ECO:0000313" key="2">
    <source>
        <dbReference type="Proteomes" id="UP000481153"/>
    </source>
</evidence>
<sequence>MKLYDRVFIHGRPNFPWTLANFKKNVEFWWSEWNIDPDFETSWIAQISERVAVLFSPNELGNEANMLLDQFPRFTNLRSLELITDETWNLEDLFDFLADESQITELELHYRGTADFVDIEVTD</sequence>
<evidence type="ECO:0000313" key="1">
    <source>
        <dbReference type="EMBL" id="KAF0727954.1"/>
    </source>
</evidence>
<comment type="caution">
    <text evidence="1">The sequence shown here is derived from an EMBL/GenBank/DDBJ whole genome shotgun (WGS) entry which is preliminary data.</text>
</comment>
<gene>
    <name evidence="1" type="ORF">Ae201684_014065</name>
</gene>
<proteinExistence type="predicted"/>
<dbReference type="EMBL" id="VJMJ01000184">
    <property type="protein sequence ID" value="KAF0727954.1"/>
    <property type="molecule type" value="Genomic_DNA"/>
</dbReference>
<dbReference type="Proteomes" id="UP000481153">
    <property type="component" value="Unassembled WGS sequence"/>
</dbReference>
<name>A0A6G0WKX3_9STRA</name>
<reference evidence="1 2" key="1">
    <citation type="submission" date="2019-07" db="EMBL/GenBank/DDBJ databases">
        <title>Genomics analysis of Aphanomyces spp. identifies a new class of oomycete effector associated with host adaptation.</title>
        <authorList>
            <person name="Gaulin E."/>
        </authorList>
    </citation>
    <scope>NUCLEOTIDE SEQUENCE [LARGE SCALE GENOMIC DNA]</scope>
    <source>
        <strain evidence="1 2">ATCC 201684</strain>
    </source>
</reference>
<keyword evidence="2" id="KW-1185">Reference proteome</keyword>
<dbReference type="AlphaFoldDB" id="A0A6G0WKX3"/>